<organism evidence="1 2">
    <name type="scientific">Vigna unguiculata</name>
    <name type="common">Cowpea</name>
    <dbReference type="NCBI Taxonomy" id="3917"/>
    <lineage>
        <taxon>Eukaryota</taxon>
        <taxon>Viridiplantae</taxon>
        <taxon>Streptophyta</taxon>
        <taxon>Embryophyta</taxon>
        <taxon>Tracheophyta</taxon>
        <taxon>Spermatophyta</taxon>
        <taxon>Magnoliopsida</taxon>
        <taxon>eudicotyledons</taxon>
        <taxon>Gunneridae</taxon>
        <taxon>Pentapetalae</taxon>
        <taxon>rosids</taxon>
        <taxon>fabids</taxon>
        <taxon>Fabales</taxon>
        <taxon>Fabaceae</taxon>
        <taxon>Papilionoideae</taxon>
        <taxon>50 kb inversion clade</taxon>
        <taxon>NPAAA clade</taxon>
        <taxon>indigoferoid/millettioid clade</taxon>
        <taxon>Phaseoleae</taxon>
        <taxon>Vigna</taxon>
    </lineage>
</organism>
<proteinExistence type="predicted"/>
<sequence length="90" mass="9796">MAMEIYVHVALCYISGDVVNSGARSFTSIFQLDGAFNGVCFVVCTRLVTSAAMEVSRCLHLLRGGSCGGCCSVEVESDWLMQGWWHVVVE</sequence>
<evidence type="ECO:0000313" key="2">
    <source>
        <dbReference type="Proteomes" id="UP000501690"/>
    </source>
</evidence>
<keyword evidence="2" id="KW-1185">Reference proteome</keyword>
<dbReference type="Proteomes" id="UP000501690">
    <property type="component" value="Linkage Group LG8"/>
</dbReference>
<evidence type="ECO:0000313" key="1">
    <source>
        <dbReference type="EMBL" id="QCE03058.1"/>
    </source>
</evidence>
<protein>
    <submittedName>
        <fullName evidence="1">Uncharacterized protein</fullName>
    </submittedName>
</protein>
<gene>
    <name evidence="1" type="ORF">DEO72_LG8g1077</name>
</gene>
<accession>A0A4D6MPU8</accession>
<dbReference type="AlphaFoldDB" id="A0A4D6MPU8"/>
<reference evidence="1 2" key="1">
    <citation type="submission" date="2019-04" db="EMBL/GenBank/DDBJ databases">
        <title>An improved genome assembly and genetic linkage map for asparagus bean, Vigna unguiculata ssp. sesquipedialis.</title>
        <authorList>
            <person name="Xia Q."/>
            <person name="Zhang R."/>
            <person name="Dong Y."/>
        </authorList>
    </citation>
    <scope>NUCLEOTIDE SEQUENCE [LARGE SCALE GENOMIC DNA]</scope>
    <source>
        <tissue evidence="1">Leaf</tissue>
    </source>
</reference>
<name>A0A4D6MPU8_VIGUN</name>
<dbReference type="EMBL" id="CP039352">
    <property type="protein sequence ID" value="QCE03058.1"/>
    <property type="molecule type" value="Genomic_DNA"/>
</dbReference>